<feature type="transmembrane region" description="Helical" evidence="7">
    <location>
        <begin position="128"/>
        <end position="146"/>
    </location>
</feature>
<evidence type="ECO:0000256" key="3">
    <source>
        <dbReference type="ARBA" id="ARBA00022741"/>
    </source>
</evidence>
<keyword evidence="3" id="KW-0547">Nucleotide-binding</keyword>
<evidence type="ECO:0000259" key="9">
    <source>
        <dbReference type="PROSITE" id="PS50929"/>
    </source>
</evidence>
<organism evidence="10 11">
    <name type="scientific">Apilactobacillus timberlakei</name>
    <dbReference type="NCBI Taxonomy" id="2008380"/>
    <lineage>
        <taxon>Bacteria</taxon>
        <taxon>Bacillati</taxon>
        <taxon>Bacillota</taxon>
        <taxon>Bacilli</taxon>
        <taxon>Lactobacillales</taxon>
        <taxon>Lactobacillaceae</taxon>
        <taxon>Apilactobacillus</taxon>
    </lineage>
</organism>
<feature type="domain" description="ABC transporter" evidence="8">
    <location>
        <begin position="326"/>
        <end position="529"/>
    </location>
</feature>
<comment type="subcellular location">
    <subcellularLocation>
        <location evidence="1">Cell membrane</location>
        <topology evidence="1">Multi-pass membrane protein</topology>
    </subcellularLocation>
</comment>
<dbReference type="InterPro" id="IPR039421">
    <property type="entry name" value="Type_1_exporter"/>
</dbReference>
<comment type="caution">
    <text evidence="10">The sequence shown here is derived from an EMBL/GenBank/DDBJ whole genome shotgun (WGS) entry which is preliminary data.</text>
</comment>
<evidence type="ECO:0000256" key="1">
    <source>
        <dbReference type="ARBA" id="ARBA00004651"/>
    </source>
</evidence>
<dbReference type="SUPFAM" id="SSF52540">
    <property type="entry name" value="P-loop containing nucleoside triphosphate hydrolases"/>
    <property type="match status" value="1"/>
</dbReference>
<dbReference type="InterPro" id="IPR003593">
    <property type="entry name" value="AAA+_ATPase"/>
</dbReference>
<reference evidence="10 11" key="1">
    <citation type="submission" date="2018-08" db="EMBL/GenBank/DDBJ databases">
        <title>Comparative genomics of wild bee and flower associated Lactobacillus reveals potential adaptation to the bee host.</title>
        <authorList>
            <person name="Vuong H.Q."/>
            <person name="Mcfrederick Q.S."/>
        </authorList>
    </citation>
    <scope>NUCLEOTIDE SEQUENCE [LARGE SCALE GENOMIC DNA]</scope>
    <source>
        <strain evidence="10 11">HV_04</strain>
    </source>
</reference>
<keyword evidence="4 10" id="KW-0067">ATP-binding</keyword>
<feature type="transmembrane region" description="Helical" evidence="7">
    <location>
        <begin position="238"/>
        <end position="260"/>
    </location>
</feature>
<name>A0ABY2YRI7_9LACO</name>
<evidence type="ECO:0000256" key="6">
    <source>
        <dbReference type="ARBA" id="ARBA00023136"/>
    </source>
</evidence>
<keyword evidence="11" id="KW-1185">Reference proteome</keyword>
<dbReference type="Gene3D" id="1.20.1560.10">
    <property type="entry name" value="ABC transporter type 1, transmembrane domain"/>
    <property type="match status" value="1"/>
</dbReference>
<dbReference type="EMBL" id="QUAM01000009">
    <property type="protein sequence ID" value="TPR12288.1"/>
    <property type="molecule type" value="Genomic_DNA"/>
</dbReference>
<dbReference type="PANTHER" id="PTHR24221">
    <property type="entry name" value="ATP-BINDING CASSETTE SUB-FAMILY B"/>
    <property type="match status" value="1"/>
</dbReference>
<proteinExistence type="predicted"/>
<keyword evidence="5 7" id="KW-1133">Transmembrane helix</keyword>
<sequence length="529" mass="60487">MKGRFNMILKYYSNVKFLLLNLFGVLGSLQNIVIAFIVGNLTNFAINKSFSNINLLIVCSVLLILVTFSSQLIFNFFKNDLIKTVNISLRTKILHGILVEYNFNTKNNLGLLVNDFKILENDRFESEISIIISLYTLIFALGYSIFLNWFVTSLFIIGSITPMVVSNYFQKPIQESSKTWSDKNSKYLNNTKSLLNGKKSIYMYNTQTEATLSNKSFTKSLEKSLFKMNLLKNNSNDIISTVANLCTFLLPFLIGIYLVIKEKTSLGSLFAIVQLSNSFINPVLTILKERGNLSTTKNILKNVIRYLDNGKKQRIDNKYYNDFNIVSFNKINIFRNKKEIIRNLDITIKKHEKIAIVGKSGSGKSTLLEYLIFQKNGNCGFIKLNGEKIINQSIKDLYGYANQEESIFEDTLKFNLTFNNPNISDNDIKEVCNKLNILDIIKEKGLNYNLSSENSLSGGQIERINLARTILFKRPILILDEISASLDNETSLKIHDYLLKSNLTVVEVIHHYKSNDLKMYDKVINLDNL</sequence>
<dbReference type="PANTHER" id="PTHR24221:SF654">
    <property type="entry name" value="ATP-BINDING CASSETTE SUB-FAMILY B MEMBER 6"/>
    <property type="match status" value="1"/>
</dbReference>
<dbReference type="Pfam" id="PF00005">
    <property type="entry name" value="ABC_tran"/>
    <property type="match status" value="1"/>
</dbReference>
<accession>A0ABY2YRI7</accession>
<feature type="transmembrane region" description="Helical" evidence="7">
    <location>
        <begin position="53"/>
        <end position="74"/>
    </location>
</feature>
<dbReference type="InterPro" id="IPR003439">
    <property type="entry name" value="ABC_transporter-like_ATP-bd"/>
</dbReference>
<dbReference type="RefSeq" id="WP_105988478.1">
    <property type="nucleotide sequence ID" value="NZ_POST01000008.1"/>
</dbReference>
<dbReference type="InterPro" id="IPR011527">
    <property type="entry name" value="ABC1_TM_dom"/>
</dbReference>
<dbReference type="Pfam" id="PF00664">
    <property type="entry name" value="ABC_membrane"/>
    <property type="match status" value="1"/>
</dbReference>
<evidence type="ECO:0000256" key="2">
    <source>
        <dbReference type="ARBA" id="ARBA00022692"/>
    </source>
</evidence>
<feature type="transmembrane region" description="Helical" evidence="7">
    <location>
        <begin position="20"/>
        <end position="41"/>
    </location>
</feature>
<dbReference type="SUPFAM" id="SSF90123">
    <property type="entry name" value="ABC transporter transmembrane region"/>
    <property type="match status" value="1"/>
</dbReference>
<keyword evidence="2 7" id="KW-0812">Transmembrane</keyword>
<evidence type="ECO:0000256" key="7">
    <source>
        <dbReference type="SAM" id="Phobius"/>
    </source>
</evidence>
<gene>
    <name evidence="10" type="ORF">DY048_07780</name>
</gene>
<evidence type="ECO:0000259" key="8">
    <source>
        <dbReference type="PROSITE" id="PS50893"/>
    </source>
</evidence>
<evidence type="ECO:0000256" key="4">
    <source>
        <dbReference type="ARBA" id="ARBA00022840"/>
    </source>
</evidence>
<dbReference type="InterPro" id="IPR027417">
    <property type="entry name" value="P-loop_NTPase"/>
</dbReference>
<evidence type="ECO:0000313" key="11">
    <source>
        <dbReference type="Proteomes" id="UP000767392"/>
    </source>
</evidence>
<feature type="transmembrane region" description="Helical" evidence="7">
    <location>
        <begin position="152"/>
        <end position="169"/>
    </location>
</feature>
<dbReference type="InterPro" id="IPR036640">
    <property type="entry name" value="ABC1_TM_sf"/>
</dbReference>
<protein>
    <submittedName>
        <fullName evidence="10">ABC transporter ATP-binding protein</fullName>
    </submittedName>
</protein>
<keyword evidence="6 7" id="KW-0472">Membrane</keyword>
<dbReference type="GO" id="GO:0005524">
    <property type="term" value="F:ATP binding"/>
    <property type="evidence" value="ECO:0007669"/>
    <property type="project" value="UniProtKB-KW"/>
</dbReference>
<evidence type="ECO:0000256" key="5">
    <source>
        <dbReference type="ARBA" id="ARBA00022989"/>
    </source>
</evidence>
<dbReference type="PROSITE" id="PS50929">
    <property type="entry name" value="ABC_TM1F"/>
    <property type="match status" value="1"/>
</dbReference>
<dbReference type="Proteomes" id="UP000767392">
    <property type="component" value="Unassembled WGS sequence"/>
</dbReference>
<evidence type="ECO:0000313" key="10">
    <source>
        <dbReference type="EMBL" id="TPR12288.1"/>
    </source>
</evidence>
<feature type="domain" description="ABC transmembrane type-1" evidence="9">
    <location>
        <begin position="22"/>
        <end position="286"/>
    </location>
</feature>
<dbReference type="Gene3D" id="3.40.50.300">
    <property type="entry name" value="P-loop containing nucleotide triphosphate hydrolases"/>
    <property type="match status" value="1"/>
</dbReference>
<dbReference type="PROSITE" id="PS50893">
    <property type="entry name" value="ABC_TRANSPORTER_2"/>
    <property type="match status" value="1"/>
</dbReference>
<dbReference type="SMART" id="SM00382">
    <property type="entry name" value="AAA"/>
    <property type="match status" value="1"/>
</dbReference>